<protein>
    <submittedName>
        <fullName evidence="1">Uncharacterized protein</fullName>
    </submittedName>
</protein>
<evidence type="ECO:0000313" key="1">
    <source>
        <dbReference type="EMBL" id="REA63797.1"/>
    </source>
</evidence>
<proteinExistence type="predicted"/>
<dbReference type="Proteomes" id="UP000256373">
    <property type="component" value="Unassembled WGS sequence"/>
</dbReference>
<name>A0A3D8YGJ7_9BACT</name>
<gene>
    <name evidence="1" type="ORF">DSL64_05070</name>
</gene>
<accession>A0A3D8YGJ7</accession>
<reference evidence="1 2" key="1">
    <citation type="submission" date="2018-07" db="EMBL/GenBank/DDBJ databases">
        <title>Dyadobacter roseus sp. nov., isolated from rose rhizosphere soil.</title>
        <authorList>
            <person name="Chen L."/>
        </authorList>
    </citation>
    <scope>NUCLEOTIDE SEQUENCE [LARGE SCALE GENOMIC DNA]</scope>
    <source>
        <strain evidence="1 2">RS19</strain>
    </source>
</reference>
<sequence>MAFIANSNTPVKSQDGWGEWFVVNSRYEGIVCRVKRGDFNNYARKWHWEFQFENRYSQDVSFGYGYRSQAQKYNCVTDRGKTLQAGDASDVTAALIDESGSVRVCVDNVRFR</sequence>
<dbReference type="AlphaFoldDB" id="A0A3D8YGJ7"/>
<evidence type="ECO:0000313" key="2">
    <source>
        <dbReference type="Proteomes" id="UP000256373"/>
    </source>
</evidence>
<dbReference type="EMBL" id="QNUL01000002">
    <property type="protein sequence ID" value="REA63797.1"/>
    <property type="molecule type" value="Genomic_DNA"/>
</dbReference>
<organism evidence="1 2">
    <name type="scientific">Dyadobacter luteus</name>
    <dbReference type="NCBI Taxonomy" id="2259619"/>
    <lineage>
        <taxon>Bacteria</taxon>
        <taxon>Pseudomonadati</taxon>
        <taxon>Bacteroidota</taxon>
        <taxon>Cytophagia</taxon>
        <taxon>Cytophagales</taxon>
        <taxon>Spirosomataceae</taxon>
        <taxon>Dyadobacter</taxon>
    </lineage>
</organism>
<keyword evidence="2" id="KW-1185">Reference proteome</keyword>
<comment type="caution">
    <text evidence="1">The sequence shown here is derived from an EMBL/GenBank/DDBJ whole genome shotgun (WGS) entry which is preliminary data.</text>
</comment>